<name>A0AAD6WY23_9AGAR</name>
<keyword evidence="3" id="KW-1185">Reference proteome</keyword>
<dbReference type="AlphaFoldDB" id="A0AAD6WY23"/>
<organism evidence="2 3">
    <name type="scientific">Mycena alexandri</name>
    <dbReference type="NCBI Taxonomy" id="1745969"/>
    <lineage>
        <taxon>Eukaryota</taxon>
        <taxon>Fungi</taxon>
        <taxon>Dikarya</taxon>
        <taxon>Basidiomycota</taxon>
        <taxon>Agaricomycotina</taxon>
        <taxon>Agaricomycetes</taxon>
        <taxon>Agaricomycetidae</taxon>
        <taxon>Agaricales</taxon>
        <taxon>Marasmiineae</taxon>
        <taxon>Mycenaceae</taxon>
        <taxon>Mycena</taxon>
    </lineage>
</organism>
<dbReference type="InterPro" id="IPR032675">
    <property type="entry name" value="LRR_dom_sf"/>
</dbReference>
<feature type="region of interest" description="Disordered" evidence="1">
    <location>
        <begin position="410"/>
        <end position="448"/>
    </location>
</feature>
<accession>A0AAD6WY23</accession>
<comment type="caution">
    <text evidence="2">The sequence shown here is derived from an EMBL/GenBank/DDBJ whole genome shotgun (WGS) entry which is preliminary data.</text>
</comment>
<proteinExistence type="predicted"/>
<dbReference type="Proteomes" id="UP001218188">
    <property type="component" value="Unassembled WGS sequence"/>
</dbReference>
<gene>
    <name evidence="2" type="ORF">C8F04DRAFT_694495</name>
</gene>
<dbReference type="Gene3D" id="3.80.10.10">
    <property type="entry name" value="Ribonuclease Inhibitor"/>
    <property type="match status" value="1"/>
</dbReference>
<sequence>MQLSVFPAEIWQKIIAHNSDDVPSLRALCLVSEMTRSWAIEQLFSVVHYSCAEDISWWNTMVGRTPRLQTVVRMVRFSQDPSTSRARHPTELHGAVVPSRMLTMPNVRIVEWDVTSSNISIAVQHLILFPNMKEFRLTNIELNDSDDAAQLLGACGRLRVLSVRSETLFGNTQGEEVHPKTGSSAGTGVPQLDLTALEELTFIDCSPEEIFLYELMEKSRPFHLKSLTFSGEEDPYPVLEMEKLLQLAAPSLIHLVVDPSFNDSVVQMFSRLPPFPTLDTLSVAFDANHQAAKVMNVLGPAPHLTALILRISLPYNHLHLLQILRAAFPWCSSESMKSTLTRRFPLLRRISFHFFAPRNSAIHFRRGLRRWMERQLRKRLEETEIGEDVAEYLEVKWFDDADKLHPVTYSKINGKPPWNRDTEVSDYESDSWNRDEPDAEGSDYGSDM</sequence>
<evidence type="ECO:0000313" key="3">
    <source>
        <dbReference type="Proteomes" id="UP001218188"/>
    </source>
</evidence>
<protein>
    <submittedName>
        <fullName evidence="2">Uncharacterized protein</fullName>
    </submittedName>
</protein>
<evidence type="ECO:0000256" key="1">
    <source>
        <dbReference type="SAM" id="MobiDB-lite"/>
    </source>
</evidence>
<evidence type="ECO:0000313" key="2">
    <source>
        <dbReference type="EMBL" id="KAJ7031598.1"/>
    </source>
</evidence>
<reference evidence="2" key="1">
    <citation type="submission" date="2023-03" db="EMBL/GenBank/DDBJ databases">
        <title>Massive genome expansion in bonnet fungi (Mycena s.s.) driven by repeated elements and novel gene families across ecological guilds.</title>
        <authorList>
            <consortium name="Lawrence Berkeley National Laboratory"/>
            <person name="Harder C.B."/>
            <person name="Miyauchi S."/>
            <person name="Viragh M."/>
            <person name="Kuo A."/>
            <person name="Thoen E."/>
            <person name="Andreopoulos B."/>
            <person name="Lu D."/>
            <person name="Skrede I."/>
            <person name="Drula E."/>
            <person name="Henrissat B."/>
            <person name="Morin E."/>
            <person name="Kohler A."/>
            <person name="Barry K."/>
            <person name="LaButti K."/>
            <person name="Morin E."/>
            <person name="Salamov A."/>
            <person name="Lipzen A."/>
            <person name="Mereny Z."/>
            <person name="Hegedus B."/>
            <person name="Baldrian P."/>
            <person name="Stursova M."/>
            <person name="Weitz H."/>
            <person name="Taylor A."/>
            <person name="Grigoriev I.V."/>
            <person name="Nagy L.G."/>
            <person name="Martin F."/>
            <person name="Kauserud H."/>
        </authorList>
    </citation>
    <scope>NUCLEOTIDE SEQUENCE</scope>
    <source>
        <strain evidence="2">CBHHK200</strain>
    </source>
</reference>
<dbReference type="EMBL" id="JARJCM010000080">
    <property type="protein sequence ID" value="KAJ7031598.1"/>
    <property type="molecule type" value="Genomic_DNA"/>
</dbReference>